<evidence type="ECO:0000256" key="2">
    <source>
        <dbReference type="ARBA" id="ARBA00012479"/>
    </source>
</evidence>
<dbReference type="NCBIfam" id="TIGR02821">
    <property type="entry name" value="fghA_ester_D"/>
    <property type="match status" value="1"/>
</dbReference>
<dbReference type="Gene3D" id="3.40.50.1820">
    <property type="entry name" value="alpha/beta hydrolase"/>
    <property type="match status" value="1"/>
</dbReference>
<dbReference type="Pfam" id="PF00756">
    <property type="entry name" value="Esterase"/>
    <property type="match status" value="1"/>
</dbReference>
<dbReference type="RefSeq" id="WP_153441236.1">
    <property type="nucleotide sequence ID" value="NZ_JACIGA010000030.1"/>
</dbReference>
<evidence type="ECO:0000256" key="5">
    <source>
        <dbReference type="ARBA" id="ARBA00047590"/>
    </source>
</evidence>
<sequence length="300" mass="33002">MKTISTDKCYGGTQGVYVSRSDACDCDMTFAVFVPPQAAERKLPVLWYLSGLTCTHANVMEKGEYRRLAAELGLVIVCPDTSPRGDHVPDEPDNWQFGKGAGFYVDAIEPPFSTNYRMYSYIVEELPKLVAAEFPADMTRQGIFGHSMGGHGAITIALKNPERFRSCSAFAPICHPSVSGWSRPAFEKYLGSNKAVWRSYDACALIEDGRRFPEFFVDQGGSDAFLADGLRPAELKAVCAAAGVKLTLRMQEGYGHSYFFISTFMDDHLRWHAERLAGEVEDCSSAGAFRSGPGGKENIL</sequence>
<accession>A0A6N7LHW8</accession>
<gene>
    <name evidence="9" type="primary">fghA</name>
    <name evidence="9" type="ORF">GHK62_22120</name>
</gene>
<dbReference type="SUPFAM" id="SSF53474">
    <property type="entry name" value="alpha/beta-Hydrolases"/>
    <property type="match status" value="1"/>
</dbReference>
<dbReference type="AlphaFoldDB" id="A0A6N7LHW8"/>
<keyword evidence="10" id="KW-1185">Reference proteome</keyword>
<evidence type="ECO:0000256" key="1">
    <source>
        <dbReference type="ARBA" id="ARBA00005622"/>
    </source>
</evidence>
<evidence type="ECO:0000256" key="4">
    <source>
        <dbReference type="ARBA" id="ARBA00022801"/>
    </source>
</evidence>
<feature type="active site" description="Charge relay system" evidence="7">
    <location>
        <position position="147"/>
    </location>
</feature>
<dbReference type="InterPro" id="IPR014186">
    <property type="entry name" value="S-formylglutathione_hydrol"/>
</dbReference>
<evidence type="ECO:0000256" key="7">
    <source>
        <dbReference type="PIRSR" id="PIRSR614186-1"/>
    </source>
</evidence>
<name>A0A6N7LHW8_SINTE</name>
<evidence type="ECO:0000256" key="8">
    <source>
        <dbReference type="RuleBase" id="RU363068"/>
    </source>
</evidence>
<dbReference type="GO" id="GO:0005829">
    <property type="term" value="C:cytosol"/>
    <property type="evidence" value="ECO:0007669"/>
    <property type="project" value="TreeGrafter"/>
</dbReference>
<evidence type="ECO:0000313" key="9">
    <source>
        <dbReference type="EMBL" id="MQX17357.1"/>
    </source>
</evidence>
<dbReference type="GO" id="GO:0052689">
    <property type="term" value="F:carboxylic ester hydrolase activity"/>
    <property type="evidence" value="ECO:0007669"/>
    <property type="project" value="UniProtKB-KW"/>
</dbReference>
<dbReference type="GO" id="GO:0046294">
    <property type="term" value="P:formaldehyde catabolic process"/>
    <property type="evidence" value="ECO:0007669"/>
    <property type="project" value="InterPro"/>
</dbReference>
<proteinExistence type="inferred from homology"/>
<comment type="caution">
    <text evidence="9">The sequence shown here is derived from an EMBL/GenBank/DDBJ whole genome shotgun (WGS) entry which is preliminary data.</text>
</comment>
<dbReference type="PANTHER" id="PTHR10061">
    <property type="entry name" value="S-FORMYLGLUTATHIONE HYDROLASE"/>
    <property type="match status" value="1"/>
</dbReference>
<organism evidence="9 10">
    <name type="scientific">Sinorhizobium terangae</name>
    <dbReference type="NCBI Taxonomy" id="110322"/>
    <lineage>
        <taxon>Bacteria</taxon>
        <taxon>Pseudomonadati</taxon>
        <taxon>Pseudomonadota</taxon>
        <taxon>Alphaproteobacteria</taxon>
        <taxon>Hyphomicrobiales</taxon>
        <taxon>Rhizobiaceae</taxon>
        <taxon>Sinorhizobium/Ensifer group</taxon>
        <taxon>Sinorhizobium</taxon>
    </lineage>
</organism>
<comment type="catalytic activity">
    <reaction evidence="5 8">
        <text>S-formylglutathione + H2O = formate + glutathione + H(+)</text>
        <dbReference type="Rhea" id="RHEA:14961"/>
        <dbReference type="ChEBI" id="CHEBI:15377"/>
        <dbReference type="ChEBI" id="CHEBI:15378"/>
        <dbReference type="ChEBI" id="CHEBI:15740"/>
        <dbReference type="ChEBI" id="CHEBI:57688"/>
        <dbReference type="ChEBI" id="CHEBI:57925"/>
        <dbReference type="EC" id="3.1.2.12"/>
    </reaction>
</comment>
<protein>
    <recommendedName>
        <fullName evidence="2 6">S-formylglutathione hydrolase</fullName>
        <ecNumber evidence="2 6">3.1.2.12</ecNumber>
    </recommendedName>
</protein>
<comment type="function">
    <text evidence="8">Serine hydrolase involved in the detoxification of formaldehyde.</text>
</comment>
<dbReference type="EMBL" id="WITC01000094">
    <property type="protein sequence ID" value="MQX17357.1"/>
    <property type="molecule type" value="Genomic_DNA"/>
</dbReference>
<comment type="similarity">
    <text evidence="1 8">Belongs to the esterase D family.</text>
</comment>
<evidence type="ECO:0000256" key="6">
    <source>
        <dbReference type="NCBIfam" id="TIGR02821"/>
    </source>
</evidence>
<keyword evidence="3 8" id="KW-0719">Serine esterase</keyword>
<dbReference type="GO" id="GO:0018738">
    <property type="term" value="F:S-formylglutathione hydrolase activity"/>
    <property type="evidence" value="ECO:0007669"/>
    <property type="project" value="UniProtKB-UniRule"/>
</dbReference>
<evidence type="ECO:0000256" key="3">
    <source>
        <dbReference type="ARBA" id="ARBA00022487"/>
    </source>
</evidence>
<dbReference type="InterPro" id="IPR029058">
    <property type="entry name" value="AB_hydrolase_fold"/>
</dbReference>
<dbReference type="Proteomes" id="UP000439983">
    <property type="component" value="Unassembled WGS sequence"/>
</dbReference>
<keyword evidence="4 8" id="KW-0378">Hydrolase</keyword>
<feature type="active site" description="Charge relay system" evidence="7">
    <location>
        <position position="256"/>
    </location>
</feature>
<dbReference type="EC" id="3.1.2.12" evidence="2 6"/>
<evidence type="ECO:0000313" key="10">
    <source>
        <dbReference type="Proteomes" id="UP000439983"/>
    </source>
</evidence>
<dbReference type="FunFam" id="3.40.50.1820:FF:000002">
    <property type="entry name" value="S-formylglutathione hydrolase"/>
    <property type="match status" value="1"/>
</dbReference>
<feature type="active site" description="Charge relay system" evidence="7">
    <location>
        <position position="223"/>
    </location>
</feature>
<dbReference type="PANTHER" id="PTHR10061:SF0">
    <property type="entry name" value="S-FORMYLGLUTATHIONE HYDROLASE"/>
    <property type="match status" value="1"/>
</dbReference>
<reference evidence="9 10" key="1">
    <citation type="journal article" date="2013" name="Genome Biol.">
        <title>Comparative genomics of the core and accessory genomes of 48 Sinorhizobium strains comprising five genospecies.</title>
        <authorList>
            <person name="Sugawara M."/>
            <person name="Epstein B."/>
            <person name="Badgley B.D."/>
            <person name="Unno T."/>
            <person name="Xu L."/>
            <person name="Reese J."/>
            <person name="Gyaneshwar P."/>
            <person name="Denny R."/>
            <person name="Mudge J."/>
            <person name="Bharti A.K."/>
            <person name="Farmer A.D."/>
            <person name="May G.D."/>
            <person name="Woodward J.E."/>
            <person name="Medigue C."/>
            <person name="Vallenet D."/>
            <person name="Lajus A."/>
            <person name="Rouy Z."/>
            <person name="Martinez-Vaz B."/>
            <person name="Tiffin P."/>
            <person name="Young N.D."/>
            <person name="Sadowsky M.J."/>
        </authorList>
    </citation>
    <scope>NUCLEOTIDE SEQUENCE [LARGE SCALE GENOMIC DNA]</scope>
    <source>
        <strain evidence="9 10">USDA4894</strain>
    </source>
</reference>
<dbReference type="InterPro" id="IPR000801">
    <property type="entry name" value="Esterase-like"/>
</dbReference>
<dbReference type="OrthoDB" id="9782200at2"/>